<dbReference type="GO" id="GO:0009425">
    <property type="term" value="C:bacterial-type flagellum basal body"/>
    <property type="evidence" value="ECO:0007669"/>
    <property type="project" value="UniProtKB-SubCell"/>
</dbReference>
<comment type="function">
    <text evidence="5">A flexible structure which links the flagellar filament to the drive apparatus in the basal body.</text>
</comment>
<dbReference type="InterPro" id="IPR037058">
    <property type="entry name" value="Falgellar_hook_FlgE_sf"/>
</dbReference>
<dbReference type="Proteomes" id="UP000250918">
    <property type="component" value="Unassembled WGS sequence"/>
</dbReference>
<evidence type="ECO:0000259" key="6">
    <source>
        <dbReference type="Pfam" id="PF00460"/>
    </source>
</evidence>
<sequence>MMASLYAGVSGLKNHQVKMNVIGDNIANVNTIGYKPGRVNFQEALVQSFKGAGRPNAVTGGTNPVQLGLGMQVGTVDNLFLQGGLETTGQITDMAIQGSGFFVLGDNNNNRFYTRAGAFGFDADSNLVDPATGLFVMGKMADETGNIPSLATTGRIQLPFGQQDPARATANLKLANNLDNSATDSLASLTDAGGSGVVSVSGTAIDGIGGTHSISITGAQAVNATYTGANVGNDGSGGLVGNLGLTMTLGSLGVTDFTNFGFSVDGGTPQIVSGLNASSTISDVINAANQIAGIKVDLVGGQLVVTRTKAGANADYNFTSTAGTYTVGAGGGAVTGNIAGVLFGVNGTFASAGGAASTYVATDTFSPDRGYGAATGPVTSTLDLVYDQVTGKVVGLSGLGSGGVKVEAGTGGLTATGANPLVIETDPTLHSTSINVFDSLGGKHTLSIEFFKSIVQNRWEWRVSTLGNEGITAGQTGYVSFNADGSLNTFEYFGGANSVSISPNNGAENMNVAFTAGTPGGFDGLTGFASGSHTANIIGQDGYGLGILQKVAIDQSGNISGIFSNGVTRVLAQIMLADFTNQAGLRKVGRSLYAPSANSGEAVEGVAGQTISGDITSGALESSAVDIAQEFTGMITAQRGFQANARIITTSDNMLDELVNLKR</sequence>
<comment type="caution">
    <text evidence="10">The sequence shown here is derived from an EMBL/GenBank/DDBJ whole genome shotgun (WGS) entry which is preliminary data.</text>
</comment>
<dbReference type="PANTHER" id="PTHR30435:SF1">
    <property type="entry name" value="FLAGELLAR HOOK PROTEIN FLGE"/>
    <property type="match status" value="1"/>
</dbReference>
<dbReference type="GO" id="GO:0071978">
    <property type="term" value="P:bacterial-type flagellum-dependent swarming motility"/>
    <property type="evidence" value="ECO:0007669"/>
    <property type="project" value="TreeGrafter"/>
</dbReference>
<dbReference type="SUPFAM" id="SSF117143">
    <property type="entry name" value="Flagellar hook protein flgE"/>
    <property type="match status" value="1"/>
</dbReference>
<evidence type="ECO:0000256" key="2">
    <source>
        <dbReference type="ARBA" id="ARBA00009677"/>
    </source>
</evidence>
<evidence type="ECO:0000313" key="10">
    <source>
        <dbReference type="EMBL" id="PWB70294.1"/>
    </source>
</evidence>
<proteinExistence type="inferred from homology"/>
<keyword evidence="4 5" id="KW-0975">Bacterial flagellum</keyword>
<dbReference type="InterPro" id="IPR053967">
    <property type="entry name" value="LlgE_F_G-like_D1"/>
</dbReference>
<organism evidence="10 11">
    <name type="scientific">candidate division GN15 bacterium</name>
    <dbReference type="NCBI Taxonomy" id="2072418"/>
    <lineage>
        <taxon>Bacteria</taxon>
        <taxon>candidate division GN15</taxon>
    </lineage>
</organism>
<dbReference type="Gene3D" id="2.60.98.20">
    <property type="entry name" value="Flagellar hook protein FlgE"/>
    <property type="match status" value="1"/>
</dbReference>
<dbReference type="PROSITE" id="PS00588">
    <property type="entry name" value="FLAGELLA_BB_ROD"/>
    <property type="match status" value="1"/>
</dbReference>
<evidence type="ECO:0000259" key="7">
    <source>
        <dbReference type="Pfam" id="PF06429"/>
    </source>
</evidence>
<evidence type="ECO:0000256" key="5">
    <source>
        <dbReference type="RuleBase" id="RU362116"/>
    </source>
</evidence>
<dbReference type="InterPro" id="IPR020013">
    <property type="entry name" value="Flagellar_FlgE/F/G"/>
</dbReference>
<dbReference type="GO" id="GO:0009424">
    <property type="term" value="C:bacterial-type flagellum hook"/>
    <property type="evidence" value="ECO:0007669"/>
    <property type="project" value="TreeGrafter"/>
</dbReference>
<dbReference type="PANTHER" id="PTHR30435">
    <property type="entry name" value="FLAGELLAR PROTEIN"/>
    <property type="match status" value="1"/>
</dbReference>
<evidence type="ECO:0000256" key="1">
    <source>
        <dbReference type="ARBA" id="ARBA00004117"/>
    </source>
</evidence>
<dbReference type="GO" id="GO:0005829">
    <property type="term" value="C:cytosol"/>
    <property type="evidence" value="ECO:0007669"/>
    <property type="project" value="TreeGrafter"/>
</dbReference>
<dbReference type="EMBL" id="PQAP01000149">
    <property type="protein sequence ID" value="PWB70294.1"/>
    <property type="molecule type" value="Genomic_DNA"/>
</dbReference>
<dbReference type="Pfam" id="PF06429">
    <property type="entry name" value="Flg_bbr_C"/>
    <property type="match status" value="1"/>
</dbReference>
<feature type="domain" description="Flagellar basal-body/hook protein C-terminal" evidence="7">
    <location>
        <begin position="617"/>
        <end position="661"/>
    </location>
</feature>
<reference evidence="10 11" key="1">
    <citation type="journal article" date="2018" name="ISME J.">
        <title>A methanotrophic archaeon couples anaerobic oxidation of methane to Fe(III) reduction.</title>
        <authorList>
            <person name="Cai C."/>
            <person name="Leu A.O."/>
            <person name="Xie G.J."/>
            <person name="Guo J."/>
            <person name="Feng Y."/>
            <person name="Zhao J.X."/>
            <person name="Tyson G.W."/>
            <person name="Yuan Z."/>
            <person name="Hu S."/>
        </authorList>
    </citation>
    <scope>NUCLEOTIDE SEQUENCE [LARGE SCALE GENOMIC DNA]</scope>
    <source>
        <strain evidence="10">FeB_12</strain>
    </source>
</reference>
<evidence type="ECO:0000256" key="4">
    <source>
        <dbReference type="ARBA" id="ARBA00023143"/>
    </source>
</evidence>
<evidence type="ECO:0000313" key="11">
    <source>
        <dbReference type="Proteomes" id="UP000250918"/>
    </source>
</evidence>
<dbReference type="InterPro" id="IPR001444">
    <property type="entry name" value="Flag_bb_rod_N"/>
</dbReference>
<dbReference type="InterPro" id="IPR037925">
    <property type="entry name" value="FlgE/F/G-like"/>
</dbReference>
<feature type="domain" description="Flagellar hook protein FlgE/F/G-like D1" evidence="9">
    <location>
        <begin position="95"/>
        <end position="144"/>
    </location>
</feature>
<dbReference type="InterPro" id="IPR011491">
    <property type="entry name" value="FlgE_D2"/>
</dbReference>
<dbReference type="InterPro" id="IPR010930">
    <property type="entry name" value="Flg_bb/hook_C_dom"/>
</dbReference>
<name>A0A855X457_9BACT</name>
<dbReference type="Pfam" id="PF07559">
    <property type="entry name" value="FlgE_D2"/>
    <property type="match status" value="1"/>
</dbReference>
<accession>A0A855X457</accession>
<evidence type="ECO:0000259" key="8">
    <source>
        <dbReference type="Pfam" id="PF07559"/>
    </source>
</evidence>
<dbReference type="InterPro" id="IPR019776">
    <property type="entry name" value="Flagellar_basal_body_rod_CS"/>
</dbReference>
<feature type="domain" description="Flagellar basal body rod protein N-terminal" evidence="6">
    <location>
        <begin position="5"/>
        <end position="35"/>
    </location>
</feature>
<evidence type="ECO:0000256" key="3">
    <source>
        <dbReference type="ARBA" id="ARBA00019015"/>
    </source>
</evidence>
<protein>
    <recommendedName>
        <fullName evidence="3 5">Flagellar hook protein FlgE</fullName>
    </recommendedName>
</protein>
<comment type="subcellular location">
    <subcellularLocation>
        <location evidence="1 5">Bacterial flagellum basal body</location>
    </subcellularLocation>
</comment>
<comment type="similarity">
    <text evidence="2 5">Belongs to the flagella basal body rod proteins family.</text>
</comment>
<dbReference type="AlphaFoldDB" id="A0A855X457"/>
<dbReference type="Pfam" id="PF22692">
    <property type="entry name" value="LlgE_F_G_D1"/>
    <property type="match status" value="1"/>
</dbReference>
<evidence type="ECO:0000259" key="9">
    <source>
        <dbReference type="Pfam" id="PF22692"/>
    </source>
</evidence>
<gene>
    <name evidence="10" type="ORF">C3F09_09305</name>
</gene>
<feature type="domain" description="Flagellar hook protein FlgE D2" evidence="8">
    <location>
        <begin position="429"/>
        <end position="543"/>
    </location>
</feature>
<dbReference type="NCBIfam" id="TIGR03506">
    <property type="entry name" value="FlgEFG_subfam"/>
    <property type="match status" value="2"/>
</dbReference>
<dbReference type="Pfam" id="PF00460">
    <property type="entry name" value="Flg_bb_rod"/>
    <property type="match status" value="1"/>
</dbReference>